<proteinExistence type="predicted"/>
<dbReference type="AlphaFoldDB" id="A0AAV3PXF5"/>
<organism evidence="2 3">
    <name type="scientific">Lithospermum erythrorhizon</name>
    <name type="common">Purple gromwell</name>
    <name type="synonym">Lithospermum officinale var. erythrorhizon</name>
    <dbReference type="NCBI Taxonomy" id="34254"/>
    <lineage>
        <taxon>Eukaryota</taxon>
        <taxon>Viridiplantae</taxon>
        <taxon>Streptophyta</taxon>
        <taxon>Embryophyta</taxon>
        <taxon>Tracheophyta</taxon>
        <taxon>Spermatophyta</taxon>
        <taxon>Magnoliopsida</taxon>
        <taxon>eudicotyledons</taxon>
        <taxon>Gunneridae</taxon>
        <taxon>Pentapetalae</taxon>
        <taxon>asterids</taxon>
        <taxon>lamiids</taxon>
        <taxon>Boraginales</taxon>
        <taxon>Boraginaceae</taxon>
        <taxon>Boraginoideae</taxon>
        <taxon>Lithospermeae</taxon>
        <taxon>Lithospermum</taxon>
    </lineage>
</organism>
<evidence type="ECO:0008006" key="4">
    <source>
        <dbReference type="Google" id="ProtNLM"/>
    </source>
</evidence>
<name>A0AAV3PXF5_LITER</name>
<reference evidence="2 3" key="1">
    <citation type="submission" date="2024-01" db="EMBL/GenBank/DDBJ databases">
        <title>The complete chloroplast genome sequence of Lithospermum erythrorhizon: insights into the phylogenetic relationship among Boraginaceae species and the maternal lineages of purple gromwells.</title>
        <authorList>
            <person name="Okada T."/>
            <person name="Watanabe K."/>
        </authorList>
    </citation>
    <scope>NUCLEOTIDE SEQUENCE [LARGE SCALE GENOMIC DNA]</scope>
</reference>
<protein>
    <recommendedName>
        <fullName evidence="4">Reverse transcriptase domain-containing protein</fullName>
    </recommendedName>
</protein>
<comment type="caution">
    <text evidence="2">The sequence shown here is derived from an EMBL/GenBank/DDBJ whole genome shotgun (WGS) entry which is preliminary data.</text>
</comment>
<gene>
    <name evidence="2" type="ORF">LIER_13398</name>
</gene>
<accession>A0AAV3PXF5</accession>
<feature type="compositionally biased region" description="Basic and acidic residues" evidence="1">
    <location>
        <begin position="1"/>
        <end position="10"/>
    </location>
</feature>
<sequence length="263" mass="29632">MRRGTQRDATHQNSRSPPPDNCPRIKQEPQEPPRITGVLISSLGVSQGVAIHETPERIMLAGRSGTKVSTIRAQFTVVNIADPSYNGLIGRPILTALRAIVSPVHLKMKFPTPGGIWEVCGDQNRARICYQTSVPPLNKGPNGQDRKRSRENHMEINMRKEKPFRIGTKLGEEHEQRLIALVREFEDVFVWGPEDMPGIDPAVATNKLYVDPTFSPIKQKRRIFKDKKNIAIREEVQTLLKAQAIRELKFPAWIANVVVVKKA</sequence>
<evidence type="ECO:0000256" key="1">
    <source>
        <dbReference type="SAM" id="MobiDB-lite"/>
    </source>
</evidence>
<keyword evidence="3" id="KW-1185">Reference proteome</keyword>
<dbReference type="Proteomes" id="UP001454036">
    <property type="component" value="Unassembled WGS sequence"/>
</dbReference>
<evidence type="ECO:0000313" key="2">
    <source>
        <dbReference type="EMBL" id="GAA0155731.1"/>
    </source>
</evidence>
<dbReference type="Gene3D" id="3.10.10.10">
    <property type="entry name" value="HIV Type 1 Reverse Transcriptase, subunit A, domain 1"/>
    <property type="match status" value="1"/>
</dbReference>
<evidence type="ECO:0000313" key="3">
    <source>
        <dbReference type="Proteomes" id="UP001454036"/>
    </source>
</evidence>
<feature type="region of interest" description="Disordered" evidence="1">
    <location>
        <begin position="1"/>
        <end position="32"/>
    </location>
</feature>
<dbReference type="EMBL" id="BAABME010002698">
    <property type="protein sequence ID" value="GAA0155731.1"/>
    <property type="molecule type" value="Genomic_DNA"/>
</dbReference>